<accession>A0A0U4N1X6</accession>
<dbReference type="AlphaFoldDB" id="A0A0U4N1X6"/>
<dbReference type="PATRIC" id="fig|1653476.3.peg.883"/>
<organism evidence="1 2">
    <name type="scientific">Caldimicrobium thiodismutans</name>
    <dbReference type="NCBI Taxonomy" id="1653476"/>
    <lineage>
        <taxon>Bacteria</taxon>
        <taxon>Pseudomonadati</taxon>
        <taxon>Thermodesulfobacteriota</taxon>
        <taxon>Thermodesulfobacteria</taxon>
        <taxon>Thermodesulfobacteriales</taxon>
        <taxon>Thermodesulfobacteriaceae</taxon>
        <taxon>Caldimicrobium</taxon>
    </lineage>
</organism>
<dbReference type="PANTHER" id="PTHR35866:SF1">
    <property type="entry name" value="YKGJ FAMILY CYSTEINE CLUSTER PROTEIN"/>
    <property type="match status" value="1"/>
</dbReference>
<proteinExistence type="predicted"/>
<sequence length="122" mass="14228">MTRLFECQRCGACCQGESTVSLSPEKIEEIAEFLNLSKEELFHKYLIKKGKNRIEMKTKNGACIFYDRKRKSCQIHPVKPEKCKEWPFPPSIFTDKKNFLIIQNSCQGLKKLSYEDLKTTKS</sequence>
<reference evidence="1 2" key="1">
    <citation type="journal article" date="2016" name="Int. J. Syst. Evol. Microbiol.">
        <title>Caldimicrobium thiodismutans sp. nov., a sulfur-disproportionating bacterium isolated from a hot spring, and emended description of the genus Caldimicrobium.</title>
        <authorList>
            <person name="Kojima H."/>
            <person name="Umezawa K."/>
            <person name="Fukui M."/>
        </authorList>
    </citation>
    <scope>NUCLEOTIDE SEQUENCE [LARGE SCALE GENOMIC DNA]</scope>
    <source>
        <strain evidence="1 2">TF1</strain>
    </source>
</reference>
<dbReference type="Proteomes" id="UP000068196">
    <property type="component" value="Chromosome"/>
</dbReference>
<dbReference type="KEGG" id="cthi:THC_0851"/>
<dbReference type="PANTHER" id="PTHR35866">
    <property type="entry name" value="PUTATIVE-RELATED"/>
    <property type="match status" value="1"/>
</dbReference>
<gene>
    <name evidence="1" type="ORF">THC_0851</name>
</gene>
<dbReference type="RefSeq" id="WP_068513793.1">
    <property type="nucleotide sequence ID" value="NZ_AP014945.1"/>
</dbReference>
<evidence type="ECO:0000313" key="2">
    <source>
        <dbReference type="Proteomes" id="UP000068196"/>
    </source>
</evidence>
<dbReference type="EMBL" id="AP014945">
    <property type="protein sequence ID" value="BAU23238.1"/>
    <property type="molecule type" value="Genomic_DNA"/>
</dbReference>
<reference evidence="2" key="2">
    <citation type="journal article" date="2016" name="Int. J. Syst. Evol. Microbiol.">
        <title>Caldimicrobium thiodismutans sp. nov., a sulfur-disproportionating bacterium isolated from a hot spring.</title>
        <authorList>
            <person name="Kojima H."/>
            <person name="Umezawa K."/>
            <person name="Fukui M."/>
        </authorList>
    </citation>
    <scope>NUCLEOTIDE SEQUENCE [LARGE SCALE GENOMIC DNA]</scope>
    <source>
        <strain evidence="2">TF1</strain>
    </source>
</reference>
<dbReference type="STRING" id="1653476.THC_0851"/>
<dbReference type="OrthoDB" id="9810361at2"/>
<evidence type="ECO:0000313" key="1">
    <source>
        <dbReference type="EMBL" id="BAU23238.1"/>
    </source>
</evidence>
<protein>
    <submittedName>
        <fullName evidence="1">Fe-S oxidoreductase</fullName>
    </submittedName>
</protein>
<dbReference type="Pfam" id="PF03692">
    <property type="entry name" value="CxxCxxCC"/>
    <property type="match status" value="1"/>
</dbReference>
<name>A0A0U4N1X6_9BACT</name>
<keyword evidence="2" id="KW-1185">Reference proteome</keyword>
<dbReference type="InterPro" id="IPR005358">
    <property type="entry name" value="Puta_zinc/iron-chelating_dom"/>
</dbReference>